<feature type="cross-link" description="Glycyl lysine isopeptide (Lys-Gly) (interchain with G-Cter in SUMO2)" evidence="8">
    <location>
        <position position="471"/>
    </location>
</feature>
<evidence type="ECO:0000313" key="11">
    <source>
        <dbReference type="EMBL" id="GIL46963.1"/>
    </source>
</evidence>
<dbReference type="GO" id="GO:0004674">
    <property type="term" value="F:protein serine/threonine kinase activity"/>
    <property type="evidence" value="ECO:0007669"/>
    <property type="project" value="UniProtKB-KW"/>
</dbReference>
<dbReference type="SUPFAM" id="SSF56112">
    <property type="entry name" value="Protein kinase-like (PK-like)"/>
    <property type="match status" value="1"/>
</dbReference>
<evidence type="ECO:0000256" key="8">
    <source>
        <dbReference type="PIRSR" id="PIRSR630616-3"/>
    </source>
</evidence>
<feature type="compositionally biased region" description="Polar residues" evidence="9">
    <location>
        <begin position="649"/>
        <end position="658"/>
    </location>
</feature>
<dbReference type="SMART" id="SM00220">
    <property type="entry name" value="S_TKc"/>
    <property type="match status" value="1"/>
</dbReference>
<keyword evidence="1" id="KW-0723">Serine/threonine-protein kinase</keyword>
<dbReference type="PANTHER" id="PTHR24350">
    <property type="entry name" value="SERINE/THREONINE-PROTEIN KINASE IAL-RELATED"/>
    <property type="match status" value="1"/>
</dbReference>
<protein>
    <recommendedName>
        <fullName evidence="10">Protein kinase domain-containing protein</fullName>
    </recommendedName>
</protein>
<feature type="region of interest" description="Disordered" evidence="9">
    <location>
        <begin position="212"/>
        <end position="283"/>
    </location>
</feature>
<feature type="domain" description="Protein kinase" evidence="10">
    <location>
        <begin position="345"/>
        <end position="610"/>
    </location>
</feature>
<keyword evidence="4" id="KW-0418">Kinase</keyword>
<evidence type="ECO:0000256" key="2">
    <source>
        <dbReference type="ARBA" id="ARBA00022679"/>
    </source>
</evidence>
<feature type="region of interest" description="Disordered" evidence="9">
    <location>
        <begin position="697"/>
        <end position="738"/>
    </location>
</feature>
<dbReference type="FunFam" id="1.10.510.10:FF:000813">
    <property type="entry name" value="Aurora-like kinase"/>
    <property type="match status" value="1"/>
</dbReference>
<keyword evidence="3 7" id="KW-0547">Nucleotide-binding</keyword>
<evidence type="ECO:0000259" key="10">
    <source>
        <dbReference type="PROSITE" id="PS50011"/>
    </source>
</evidence>
<evidence type="ECO:0000256" key="6">
    <source>
        <dbReference type="PIRSR" id="PIRSR630616-1"/>
    </source>
</evidence>
<dbReference type="AlphaFoldDB" id="A0A8J4ASU2"/>
<evidence type="ECO:0000256" key="5">
    <source>
        <dbReference type="ARBA" id="ARBA00022840"/>
    </source>
</evidence>
<comment type="caution">
    <text evidence="11">The sequence shown here is derived from an EMBL/GenBank/DDBJ whole genome shotgun (WGS) entry which is preliminary data.</text>
</comment>
<feature type="binding site" evidence="7">
    <location>
        <position position="374"/>
    </location>
    <ligand>
        <name>ATP</name>
        <dbReference type="ChEBI" id="CHEBI:30616"/>
    </ligand>
</feature>
<feature type="compositionally biased region" description="Low complexity" evidence="9">
    <location>
        <begin position="620"/>
        <end position="648"/>
    </location>
</feature>
<feature type="binding site" evidence="7">
    <location>
        <begin position="422"/>
        <end position="424"/>
    </location>
    <ligand>
        <name>ATP</name>
        <dbReference type="ChEBI" id="CHEBI:30616"/>
    </ligand>
</feature>
<feature type="region of interest" description="Disordered" evidence="9">
    <location>
        <begin position="620"/>
        <end position="676"/>
    </location>
</feature>
<feature type="binding site" evidence="7">
    <location>
        <position position="487"/>
    </location>
    <ligand>
        <name>ATP</name>
        <dbReference type="ChEBI" id="CHEBI:30616"/>
    </ligand>
</feature>
<dbReference type="Proteomes" id="UP000747399">
    <property type="component" value="Unassembled WGS sequence"/>
</dbReference>
<evidence type="ECO:0000256" key="9">
    <source>
        <dbReference type="SAM" id="MobiDB-lite"/>
    </source>
</evidence>
<dbReference type="InterPro" id="IPR030616">
    <property type="entry name" value="Aur-like"/>
</dbReference>
<feature type="binding site" evidence="7">
    <location>
        <begin position="473"/>
        <end position="474"/>
    </location>
    <ligand>
        <name>ATP</name>
        <dbReference type="ChEBI" id="CHEBI:30616"/>
    </ligand>
</feature>
<keyword evidence="2" id="KW-0808">Transferase</keyword>
<name>A0A8J4ASU2_9CHLO</name>
<feature type="active site" description="Proton acceptor" evidence="6">
    <location>
        <position position="469"/>
    </location>
</feature>
<evidence type="ECO:0000313" key="12">
    <source>
        <dbReference type="Proteomes" id="UP000747399"/>
    </source>
</evidence>
<dbReference type="EMBL" id="BNCO01000004">
    <property type="protein sequence ID" value="GIL46963.1"/>
    <property type="molecule type" value="Genomic_DNA"/>
</dbReference>
<dbReference type="InterPro" id="IPR000719">
    <property type="entry name" value="Prot_kinase_dom"/>
</dbReference>
<evidence type="ECO:0000256" key="3">
    <source>
        <dbReference type="ARBA" id="ARBA00022741"/>
    </source>
</evidence>
<sequence>MDLPGYYSGVRGDINYVDVTEKQDKQGFLKGLLGSKDEGKKASAKATAPVATSVPKKFMDMISPLLLGSSTSSSAANSPAAHHLASQPKSPAAPQAASAFSKAAAALNSSAAAQACVQDGCAAVDAQNMSRAMSYNSGLTEYVNKMKISEAGSPAPPEPAPPSVTAIAAGKRSKFSNESTLSSSSSISAMSIQSSRSAGAPVAPMPHLASAQSGLVSHVQSHGHGQQSHAHVHQQQQQQSLHAHHPSAPAQQQQQQHQQQQQQQQAPVSAGHQPGNPLNPHAYASNLDRLLEAARYCQLPQSGRPLQPMPADPLANPHHGPTIPLVVSPNLPPRMQRPQWRLSDYALGDKLYTGYASTVYKAVCRASGEVVVLKIYHLMSVCDLYKYQIYREVRVHSSLCHENIVHLYAAFQEGDKVILVQEYADGSDLFTLLHKYGGRLTERLAVQLVLEPFLRVLQYLHSRAIIHRDIKPENILFNKAMCLKLGDFGLAIDLREERAVTRAGTLDYMAPEVLRCPFKSRPEENKENDRLHYSARVDAWAVGVLTYELLVGFPPFFDQSRTSTEDRIVHSMPAFPAGMSDEARAFISSALSKHANERPTILEMLHHPWIARFSARRSMRSMASSGSPLPSPSTTTPRRPAPPAGATLQQPASLQSPGSGPVTPLRPPAPVPSAAATGFPTLGSLVSNGMPTVDAKMHHHAHHVPSSPQSPLVMKSSSESTEVNSRFSHGSSNASMQM</sequence>
<reference evidence="11" key="1">
    <citation type="journal article" date="2021" name="Proc. Natl. Acad. Sci. U.S.A.">
        <title>Three genomes in the algal genus Volvox reveal the fate of a haploid sex-determining region after a transition to homothallism.</title>
        <authorList>
            <person name="Yamamoto K."/>
            <person name="Hamaji T."/>
            <person name="Kawai-Toyooka H."/>
            <person name="Matsuzaki R."/>
            <person name="Takahashi F."/>
            <person name="Nishimura Y."/>
            <person name="Kawachi M."/>
            <person name="Noguchi H."/>
            <person name="Minakuchi Y."/>
            <person name="Umen J.G."/>
            <person name="Toyoda A."/>
            <person name="Nozaki H."/>
        </authorList>
    </citation>
    <scope>NUCLEOTIDE SEQUENCE</scope>
    <source>
        <strain evidence="11">NIES-3780</strain>
    </source>
</reference>
<dbReference type="InterPro" id="IPR008271">
    <property type="entry name" value="Ser/Thr_kinase_AS"/>
</dbReference>
<gene>
    <name evidence="11" type="ORF">Vafri_3825</name>
</gene>
<dbReference type="Gene3D" id="1.10.510.10">
    <property type="entry name" value="Transferase(Phosphotransferase) domain 1"/>
    <property type="match status" value="1"/>
</dbReference>
<dbReference type="GO" id="GO:0005524">
    <property type="term" value="F:ATP binding"/>
    <property type="evidence" value="ECO:0007669"/>
    <property type="project" value="UniProtKB-KW"/>
</dbReference>
<keyword evidence="12" id="KW-1185">Reference proteome</keyword>
<feature type="region of interest" description="Disordered" evidence="9">
    <location>
        <begin position="72"/>
        <end position="93"/>
    </location>
</feature>
<keyword evidence="5 7" id="KW-0067">ATP-binding</keyword>
<dbReference type="InterPro" id="IPR011009">
    <property type="entry name" value="Kinase-like_dom_sf"/>
</dbReference>
<feature type="compositionally biased region" description="Low complexity" evidence="9">
    <location>
        <begin position="217"/>
        <end position="273"/>
    </location>
</feature>
<evidence type="ECO:0000256" key="7">
    <source>
        <dbReference type="PIRSR" id="PIRSR630616-2"/>
    </source>
</evidence>
<dbReference type="PROSITE" id="PS00108">
    <property type="entry name" value="PROTEIN_KINASE_ST"/>
    <property type="match status" value="1"/>
</dbReference>
<dbReference type="PROSITE" id="PS50011">
    <property type="entry name" value="PROTEIN_KINASE_DOM"/>
    <property type="match status" value="1"/>
</dbReference>
<organism evidence="11 12">
    <name type="scientific">Volvox africanus</name>
    <dbReference type="NCBI Taxonomy" id="51714"/>
    <lineage>
        <taxon>Eukaryota</taxon>
        <taxon>Viridiplantae</taxon>
        <taxon>Chlorophyta</taxon>
        <taxon>core chlorophytes</taxon>
        <taxon>Chlorophyceae</taxon>
        <taxon>CS clade</taxon>
        <taxon>Chlamydomonadales</taxon>
        <taxon>Volvocaceae</taxon>
        <taxon>Volvox</taxon>
    </lineage>
</organism>
<feature type="compositionally biased region" description="Polar residues" evidence="9">
    <location>
        <begin position="706"/>
        <end position="738"/>
    </location>
</feature>
<evidence type="ECO:0000256" key="1">
    <source>
        <dbReference type="ARBA" id="ARBA00022527"/>
    </source>
</evidence>
<proteinExistence type="predicted"/>
<evidence type="ECO:0000256" key="4">
    <source>
        <dbReference type="ARBA" id="ARBA00022777"/>
    </source>
</evidence>
<accession>A0A8J4ASU2</accession>
<dbReference type="Pfam" id="PF00069">
    <property type="entry name" value="Pkinase"/>
    <property type="match status" value="1"/>
</dbReference>